<sequence length="120" mass="13839">MMFVCAIVTNSVMMFWKEKRKIKRYQQAFSLERVQDTSTRQQQVKTFTNHNWNIILKVAAYKKKKTKKSGAAFEALTMDGHSIFSGGNSCGRKQRYLALKDAVSEAVFKAKELGFHRILI</sequence>
<dbReference type="Proteomes" id="UP001459277">
    <property type="component" value="Unassembled WGS sequence"/>
</dbReference>
<dbReference type="EMBL" id="JAZDWU010000003">
    <property type="protein sequence ID" value="KAL0007378.1"/>
    <property type="molecule type" value="Genomic_DNA"/>
</dbReference>
<evidence type="ECO:0008006" key="3">
    <source>
        <dbReference type="Google" id="ProtNLM"/>
    </source>
</evidence>
<organism evidence="1 2">
    <name type="scientific">Lithocarpus litseifolius</name>
    <dbReference type="NCBI Taxonomy" id="425828"/>
    <lineage>
        <taxon>Eukaryota</taxon>
        <taxon>Viridiplantae</taxon>
        <taxon>Streptophyta</taxon>
        <taxon>Embryophyta</taxon>
        <taxon>Tracheophyta</taxon>
        <taxon>Spermatophyta</taxon>
        <taxon>Magnoliopsida</taxon>
        <taxon>eudicotyledons</taxon>
        <taxon>Gunneridae</taxon>
        <taxon>Pentapetalae</taxon>
        <taxon>rosids</taxon>
        <taxon>fabids</taxon>
        <taxon>Fagales</taxon>
        <taxon>Fagaceae</taxon>
        <taxon>Lithocarpus</taxon>
    </lineage>
</organism>
<comment type="caution">
    <text evidence="1">The sequence shown here is derived from an EMBL/GenBank/DDBJ whole genome shotgun (WGS) entry which is preliminary data.</text>
</comment>
<proteinExistence type="predicted"/>
<name>A0AAW2DCF3_9ROSI</name>
<evidence type="ECO:0000313" key="1">
    <source>
        <dbReference type="EMBL" id="KAL0007378.1"/>
    </source>
</evidence>
<evidence type="ECO:0000313" key="2">
    <source>
        <dbReference type="Proteomes" id="UP001459277"/>
    </source>
</evidence>
<reference evidence="1 2" key="1">
    <citation type="submission" date="2024-01" db="EMBL/GenBank/DDBJ databases">
        <title>A telomere-to-telomere, gap-free genome of sweet tea (Lithocarpus litseifolius).</title>
        <authorList>
            <person name="Zhou J."/>
        </authorList>
    </citation>
    <scope>NUCLEOTIDE SEQUENCE [LARGE SCALE GENOMIC DNA]</scope>
    <source>
        <strain evidence="1">Zhou-2022a</strain>
        <tissue evidence="1">Leaf</tissue>
    </source>
</reference>
<accession>A0AAW2DCF3</accession>
<keyword evidence="2" id="KW-1185">Reference proteome</keyword>
<protein>
    <recommendedName>
        <fullName evidence="3">Ribosomal protein S11</fullName>
    </recommendedName>
</protein>
<gene>
    <name evidence="1" type="ORF">SO802_008880</name>
</gene>
<dbReference type="AlphaFoldDB" id="A0AAW2DCF3"/>